<evidence type="ECO:0000313" key="1">
    <source>
        <dbReference type="EMBL" id="XDU94039.1"/>
    </source>
</evidence>
<dbReference type="RefSeq" id="WP_369752205.1">
    <property type="nucleotide sequence ID" value="NZ_CP165625.1"/>
</dbReference>
<name>A0AB39VYW5_9FLAO</name>
<dbReference type="AlphaFoldDB" id="A0AB39VYW5"/>
<dbReference type="EMBL" id="CP165625">
    <property type="protein sequence ID" value="XDU94039.1"/>
    <property type="molecule type" value="Genomic_DNA"/>
</dbReference>
<organism evidence="1">
    <name type="scientific">Flavobacterium sp. WC2409</name>
    <dbReference type="NCBI Taxonomy" id="3234139"/>
    <lineage>
        <taxon>Bacteria</taxon>
        <taxon>Pseudomonadati</taxon>
        <taxon>Bacteroidota</taxon>
        <taxon>Flavobacteriia</taxon>
        <taxon>Flavobacteriales</taxon>
        <taxon>Flavobacteriaceae</taxon>
        <taxon>Flavobacterium</taxon>
    </lineage>
</organism>
<proteinExistence type="predicted"/>
<protein>
    <submittedName>
        <fullName evidence="1">Uncharacterized protein</fullName>
    </submittedName>
</protein>
<accession>A0AB39VYW5</accession>
<gene>
    <name evidence="1" type="ORF">AB3G34_09045</name>
</gene>
<sequence length="64" mass="7445">MREAFDVEYKGRIFNFELDKKDGLIWLIQDDEIKSKTNSGQVIPARNIDEAKETAKVMLYAMGY</sequence>
<reference evidence="1" key="1">
    <citation type="submission" date="2024-07" db="EMBL/GenBank/DDBJ databases">
        <authorList>
            <person name="Biller S.J."/>
        </authorList>
    </citation>
    <scope>NUCLEOTIDE SEQUENCE</scope>
    <source>
        <strain evidence="1">WC2409</strain>
    </source>
</reference>